<dbReference type="InterPro" id="IPR015378">
    <property type="entry name" value="Transposase-like_Mu_C"/>
</dbReference>
<dbReference type="PROSITE" id="PS50994">
    <property type="entry name" value="INTEGRASE"/>
    <property type="match status" value="1"/>
</dbReference>
<dbReference type="SUPFAM" id="SSF46689">
    <property type="entry name" value="Homeodomain-like"/>
    <property type="match status" value="1"/>
</dbReference>
<dbReference type="RefSeq" id="WP_052832795.1">
    <property type="nucleotide sequence ID" value="NZ_BJYZ01000115.1"/>
</dbReference>
<dbReference type="AlphaFoldDB" id="A0A512E4H7"/>
<dbReference type="GO" id="GO:0003676">
    <property type="term" value="F:nucleic acid binding"/>
    <property type="evidence" value="ECO:0007669"/>
    <property type="project" value="InterPro"/>
</dbReference>
<dbReference type="Pfam" id="PF09299">
    <property type="entry name" value="Mu-transpos_C"/>
    <property type="match status" value="1"/>
</dbReference>
<evidence type="ECO:0000313" key="3">
    <source>
        <dbReference type="EMBL" id="GEO43644.1"/>
    </source>
</evidence>
<comment type="caution">
    <text evidence="3">The sequence shown here is derived from an EMBL/GenBank/DDBJ whole genome shotgun (WGS) entry which is preliminary data.</text>
</comment>
<name>A0A512E4H7_9PROT</name>
<evidence type="ECO:0000313" key="4">
    <source>
        <dbReference type="Proteomes" id="UP000321523"/>
    </source>
</evidence>
<dbReference type="Gene3D" id="3.30.420.10">
    <property type="entry name" value="Ribonuclease H-like superfamily/Ribonuclease H"/>
    <property type="match status" value="1"/>
</dbReference>
<proteinExistence type="predicted"/>
<feature type="region of interest" description="Disordered" evidence="1">
    <location>
        <begin position="497"/>
        <end position="551"/>
    </location>
</feature>
<dbReference type="Proteomes" id="UP000321523">
    <property type="component" value="Unassembled WGS sequence"/>
</dbReference>
<sequence>MPDEPLPRLEGDAQSNAAWHRARRRAVALEAVLAAEGARSAAVAAAARELALSTRQVYALLRRYEPARTVGSLLRRTGARGSRITPAVEQIIRAWLKRYLRRERKSLRAIVNCIRDDASAAGERPPGINTVRRCLRQWYTDEEIVKRRHGPRGHANRLHPRAGTIDATYPLERTQIDSTPTNILLVDAEGVVIGRATLVILVDVFSHAVLGFCLSLEKPSAITTALCIQHAILPKEQWLAERNVSYDWPMSGVPHEIFPDRGREFRNSALARGCDDLRIRLETERRGNPHIRGIVERVLDIINELTSREPGTMTRSPTERGGYRADLHACLTFERLERIVAIAIAGIHNVEQDERSLRIPLEDWKAGIDRTVQRPCDPDTVLLRFLPGEERKLGPTGIRRFGLDYYSHLLDPYIVNADRHGKLLVRHDPRNISRIYVRLPDTGGYLALGRRDGIAGPVSLWEHRAERRRRRLHGAAYSGVRAQARRDIDASAREAATLTRHRRRAARAAERERLGTSAPTPLPDPEPASRPKLNLRKKRAFAINEPWESGE</sequence>
<dbReference type="GO" id="GO:0015074">
    <property type="term" value="P:DNA integration"/>
    <property type="evidence" value="ECO:0007669"/>
    <property type="project" value="InterPro"/>
</dbReference>
<dbReference type="EMBL" id="BJYZ01000115">
    <property type="protein sequence ID" value="GEO43644.1"/>
    <property type="molecule type" value="Genomic_DNA"/>
</dbReference>
<gene>
    <name evidence="3" type="ORF">SAE02_77920</name>
</gene>
<accession>A0A512E4H7</accession>
<reference evidence="3 4" key="1">
    <citation type="submission" date="2019-07" db="EMBL/GenBank/DDBJ databases">
        <title>Whole genome shotgun sequence of Skermanella aerolata NBRC 106429.</title>
        <authorList>
            <person name="Hosoyama A."/>
            <person name="Uohara A."/>
            <person name="Ohji S."/>
            <person name="Ichikawa N."/>
        </authorList>
    </citation>
    <scope>NUCLEOTIDE SEQUENCE [LARGE SCALE GENOMIC DNA]</scope>
    <source>
        <strain evidence="3 4">NBRC 106429</strain>
    </source>
</reference>
<keyword evidence="4" id="KW-1185">Reference proteome</keyword>
<feature type="domain" description="Integrase catalytic" evidence="2">
    <location>
        <begin position="166"/>
        <end position="368"/>
    </location>
</feature>
<dbReference type="InterPro" id="IPR009057">
    <property type="entry name" value="Homeodomain-like_sf"/>
</dbReference>
<dbReference type="InterPro" id="IPR001584">
    <property type="entry name" value="Integrase_cat-core"/>
</dbReference>
<organism evidence="3 4">
    <name type="scientific">Skermanella aerolata</name>
    <dbReference type="NCBI Taxonomy" id="393310"/>
    <lineage>
        <taxon>Bacteria</taxon>
        <taxon>Pseudomonadati</taxon>
        <taxon>Pseudomonadota</taxon>
        <taxon>Alphaproteobacteria</taxon>
        <taxon>Rhodospirillales</taxon>
        <taxon>Azospirillaceae</taxon>
        <taxon>Skermanella</taxon>
    </lineage>
</organism>
<dbReference type="InterPro" id="IPR012337">
    <property type="entry name" value="RNaseH-like_sf"/>
</dbReference>
<evidence type="ECO:0000256" key="1">
    <source>
        <dbReference type="SAM" id="MobiDB-lite"/>
    </source>
</evidence>
<dbReference type="InterPro" id="IPR036397">
    <property type="entry name" value="RNaseH_sf"/>
</dbReference>
<dbReference type="SUPFAM" id="SSF53098">
    <property type="entry name" value="Ribonuclease H-like"/>
    <property type="match status" value="1"/>
</dbReference>
<protein>
    <submittedName>
        <fullName evidence="3">Transposase</fullName>
    </submittedName>
</protein>
<dbReference type="OrthoDB" id="5287589at2"/>
<evidence type="ECO:0000259" key="2">
    <source>
        <dbReference type="PROSITE" id="PS50994"/>
    </source>
</evidence>